<name>V4GW29_9EURY</name>
<dbReference type="OrthoDB" id="56956at2157"/>
<dbReference type="AlphaFoldDB" id="V4GW29"/>
<dbReference type="Gene3D" id="3.10.129.10">
    <property type="entry name" value="Hotdog Thioesterase"/>
    <property type="match status" value="1"/>
</dbReference>
<evidence type="ECO:0000313" key="4">
    <source>
        <dbReference type="Proteomes" id="UP000017840"/>
    </source>
</evidence>
<dbReference type="SUPFAM" id="SSF54637">
    <property type="entry name" value="Thioesterase/thiol ester dehydrase-isomerase"/>
    <property type="match status" value="1"/>
</dbReference>
<sequence>MTFETTVRPRYRDLDTMGHVNNAVYATYVEQARIDFFREEVGRKLEESRAVLASLSIEFERPVDSLDDVTVSLDVTDVGSSSVTFAYDLRAGGERVATAESVQVALDDDGRPTPLDDGLREAFERHRAE</sequence>
<gene>
    <name evidence="3" type="ORF">K933_04966</name>
</gene>
<dbReference type="PANTHER" id="PTHR31793:SF27">
    <property type="entry name" value="NOVEL THIOESTERASE SUPERFAMILY DOMAIN AND SAPOSIN A-TYPE DOMAIN CONTAINING PROTEIN (0610012H03RIK)"/>
    <property type="match status" value="1"/>
</dbReference>
<evidence type="ECO:0000256" key="2">
    <source>
        <dbReference type="ARBA" id="ARBA00022801"/>
    </source>
</evidence>
<dbReference type="GO" id="GO:0047617">
    <property type="term" value="F:fatty acyl-CoA hydrolase activity"/>
    <property type="evidence" value="ECO:0007669"/>
    <property type="project" value="TreeGrafter"/>
</dbReference>
<organism evidence="3 4">
    <name type="scientific">Candidatus Halobonum tyrrellensis G22</name>
    <dbReference type="NCBI Taxonomy" id="1324957"/>
    <lineage>
        <taxon>Archaea</taxon>
        <taxon>Methanobacteriati</taxon>
        <taxon>Methanobacteriota</taxon>
        <taxon>Stenosarchaea group</taxon>
        <taxon>Halobacteria</taxon>
        <taxon>Halobacteriales</taxon>
        <taxon>Haloferacaceae</taxon>
        <taxon>Candidatus Halobonum</taxon>
    </lineage>
</organism>
<comment type="similarity">
    <text evidence="1">Belongs to the 4-hydroxybenzoyl-CoA thioesterase family.</text>
</comment>
<comment type="caution">
    <text evidence="3">The sequence shown here is derived from an EMBL/GenBank/DDBJ whole genome shotgun (WGS) entry which is preliminary data.</text>
</comment>
<protein>
    <submittedName>
        <fullName evidence="3">Thioesterase superfamily protein</fullName>
    </submittedName>
</protein>
<proteinExistence type="inferred from homology"/>
<dbReference type="Pfam" id="PF13279">
    <property type="entry name" value="4HBT_2"/>
    <property type="match status" value="1"/>
</dbReference>
<dbReference type="STRING" id="1324957.K933_04966"/>
<dbReference type="eggNOG" id="arCOG01137">
    <property type="taxonomic scope" value="Archaea"/>
</dbReference>
<dbReference type="EMBL" id="ASGZ01000013">
    <property type="protein sequence ID" value="ESP89341.1"/>
    <property type="molecule type" value="Genomic_DNA"/>
</dbReference>
<dbReference type="InterPro" id="IPR050563">
    <property type="entry name" value="4-hydroxybenzoyl-CoA_TE"/>
</dbReference>
<evidence type="ECO:0000256" key="1">
    <source>
        <dbReference type="ARBA" id="ARBA00005953"/>
    </source>
</evidence>
<keyword evidence="4" id="KW-1185">Reference proteome</keyword>
<dbReference type="Proteomes" id="UP000017840">
    <property type="component" value="Unassembled WGS sequence"/>
</dbReference>
<dbReference type="RefSeq" id="WP_023393583.1">
    <property type="nucleotide sequence ID" value="NZ_ASGZ01000013.1"/>
</dbReference>
<reference evidence="3 4" key="1">
    <citation type="journal article" date="2013" name="Genome Announc.">
        <title>Draft Genome Sequence of 'Candidatus Halobonum tyrrellensis' Strain G22, Isolated from the Hypersaline Waters of Lake Tyrrell, Australia.</title>
        <authorList>
            <person name="Ugalde J.A."/>
            <person name="Narasingarao P."/>
            <person name="Kuo S."/>
            <person name="Podell S."/>
            <person name="Allen E.E."/>
        </authorList>
    </citation>
    <scope>NUCLEOTIDE SEQUENCE [LARGE SCALE GENOMIC DNA]</scope>
    <source>
        <strain evidence="3 4">G22</strain>
    </source>
</reference>
<accession>V4GW29</accession>
<evidence type="ECO:0000313" key="3">
    <source>
        <dbReference type="EMBL" id="ESP89341.1"/>
    </source>
</evidence>
<dbReference type="CDD" id="cd00586">
    <property type="entry name" value="4HBT"/>
    <property type="match status" value="1"/>
</dbReference>
<keyword evidence="2" id="KW-0378">Hydrolase</keyword>
<dbReference type="InterPro" id="IPR029069">
    <property type="entry name" value="HotDog_dom_sf"/>
</dbReference>
<dbReference type="PANTHER" id="PTHR31793">
    <property type="entry name" value="4-HYDROXYBENZOYL-COA THIOESTERASE FAMILY MEMBER"/>
    <property type="match status" value="1"/>
</dbReference>